<dbReference type="Pfam" id="PF08447">
    <property type="entry name" value="PAS_3"/>
    <property type="match status" value="3"/>
</dbReference>
<dbReference type="RefSeq" id="WP_382429592.1">
    <property type="nucleotide sequence ID" value="NZ_JBHSHJ010000001.1"/>
</dbReference>
<organism evidence="4 5">
    <name type="scientific">Giesbergeria sinuosa</name>
    <dbReference type="NCBI Taxonomy" id="80883"/>
    <lineage>
        <taxon>Bacteria</taxon>
        <taxon>Pseudomonadati</taxon>
        <taxon>Pseudomonadota</taxon>
        <taxon>Betaproteobacteria</taxon>
        <taxon>Burkholderiales</taxon>
        <taxon>Comamonadaceae</taxon>
        <taxon>Giesbergeria</taxon>
    </lineage>
</organism>
<dbReference type="SMART" id="SM00091">
    <property type="entry name" value="PAS"/>
    <property type="match status" value="5"/>
</dbReference>
<keyword evidence="1" id="KW-0812">Transmembrane</keyword>
<evidence type="ECO:0000256" key="1">
    <source>
        <dbReference type="SAM" id="Phobius"/>
    </source>
</evidence>
<name>A0ABV9QBW3_9BURK</name>
<dbReference type="InterPro" id="IPR001610">
    <property type="entry name" value="PAC"/>
</dbReference>
<sequence length="1145" mass="128603">MSTFLTRHLGPVVRPLSQKVRALVLRPLAGWGVLLLALLVYWVQLYYSHQAQLQQVQLQTRQGASQTVHALALQTEALIRKIDYVAVHLGEHWNSQNRSEFLDSLQVAQQTFMPGALTQVSVADARGHIVFSSLSPDKPLQSADGQPVSIADREHFTAHLDEQDELPHLFISHPVQGRVSQQWIVQFSRPLHDARGQFSGVIVLSVPARYLSRALQDIFPDPADVALLLRADGAYLARSQGMEGVMGQSVPRIRQFLTDRSATHGVYETVAPPDGIERYYAWHRVTSYPIVVSLGISKQRALASVQQALHDSHVQNVVGSSLLLLAAAWITHLWLQRSRQAQMLATTSERLELALRGGNLGTWDWNCKTQENHFNELWAARLGYQASELAPHFSTWQERIHPDDWPRVQAACMAHLQGQSAQYESEYRMRHRDDHWIWVLDRGQVVEWASDGSPQRMAGTVLDISDRKIAEAAAQGLRERLSKLMREVPGAVYQYLQRPDGTACLPYASPGIQGIYGITPEEAALSADKIFAHLHPADRPRVIESIQASAADLVTWRCEHRVRLSDGTVRWVLGQANPERTADGGTLWHGYIHDITAEHAAAEALRLHAEYQRLALQAVRDGLWSWDIAHGSLEWDEYIREMLGEPHLPATLRYQDWLDRLHPTDRERILPQWHAQMRQHPDQVIAAEYRMRTAQGQWLWVEARGRIVAWGEDGLPARMVGTYTDISTRVAQAQLHHALIDQSRAAILLVDQQRQILYANARLVEIFATPGEDITQRPMSSLHISPEHFDGMRVYYDALQHGGKVRFEYPMRDAQGKIRWFDMHAVLRDPDEPDSDVVWTLVDITEKHQSAAALAMERLRLTTLLECFPGGVLMEDAQGVVTMANQNLCDWLELPDPAAALQGVAHEALCERLGPARAAWLSVPGSATDGEKRRNIEVLSTTGRTLEINWVPIARDGEQLGRFWLLQDISERKQREMALATLAATDVLTSLPNRRSFMASLESAVLEACSHPERGYALMMMDIDHFKRVNDTYGHPVGDAVLQHVAQLIRHNLRQNDTAGRLGGEEFAVLLQNIQPSDALALANRVREMLSQTPALTAAGKVTVTISIGMVLLRGEDATRSLSHADEALYMAKNSGRNCVCVWTP</sequence>
<dbReference type="PANTHER" id="PTHR44757">
    <property type="entry name" value="DIGUANYLATE CYCLASE DGCP"/>
    <property type="match status" value="1"/>
</dbReference>
<evidence type="ECO:0000259" key="2">
    <source>
        <dbReference type="PROSITE" id="PS50113"/>
    </source>
</evidence>
<dbReference type="SMART" id="SM00086">
    <property type="entry name" value="PAC"/>
    <property type="match status" value="5"/>
</dbReference>
<dbReference type="InterPro" id="IPR043128">
    <property type="entry name" value="Rev_trsase/Diguanyl_cyclase"/>
</dbReference>
<evidence type="ECO:0000259" key="3">
    <source>
        <dbReference type="PROSITE" id="PS50887"/>
    </source>
</evidence>
<dbReference type="NCBIfam" id="TIGR00229">
    <property type="entry name" value="sensory_box"/>
    <property type="match status" value="2"/>
</dbReference>
<dbReference type="InterPro" id="IPR000160">
    <property type="entry name" value="GGDEF_dom"/>
</dbReference>
<dbReference type="Pfam" id="PF08448">
    <property type="entry name" value="PAS_4"/>
    <property type="match status" value="1"/>
</dbReference>
<dbReference type="InterPro" id="IPR000014">
    <property type="entry name" value="PAS"/>
</dbReference>
<feature type="domain" description="PAC" evidence="2">
    <location>
        <begin position="556"/>
        <end position="607"/>
    </location>
</feature>
<dbReference type="NCBIfam" id="TIGR00254">
    <property type="entry name" value="GGDEF"/>
    <property type="match status" value="1"/>
</dbReference>
<dbReference type="PROSITE" id="PS50113">
    <property type="entry name" value="PAC"/>
    <property type="match status" value="2"/>
</dbReference>
<dbReference type="Pfam" id="PF00990">
    <property type="entry name" value="GGDEF"/>
    <property type="match status" value="1"/>
</dbReference>
<dbReference type="InterPro" id="IPR000700">
    <property type="entry name" value="PAS-assoc_C"/>
</dbReference>
<feature type="domain" description="PAC" evidence="2">
    <location>
        <begin position="423"/>
        <end position="476"/>
    </location>
</feature>
<dbReference type="SUPFAM" id="SSF55073">
    <property type="entry name" value="Nucleotide cyclase"/>
    <property type="match status" value="1"/>
</dbReference>
<dbReference type="CDD" id="cd12915">
    <property type="entry name" value="PDC2_DGC_like"/>
    <property type="match status" value="1"/>
</dbReference>
<accession>A0ABV9QBW3</accession>
<dbReference type="InterPro" id="IPR013655">
    <property type="entry name" value="PAS_fold_3"/>
</dbReference>
<dbReference type="InterPro" id="IPR052155">
    <property type="entry name" value="Biofilm_reg_signaling"/>
</dbReference>
<dbReference type="SMART" id="SM00267">
    <property type="entry name" value="GGDEF"/>
    <property type="match status" value="1"/>
</dbReference>
<dbReference type="InterPro" id="IPR029787">
    <property type="entry name" value="Nucleotide_cyclase"/>
</dbReference>
<keyword evidence="5" id="KW-1185">Reference proteome</keyword>
<gene>
    <name evidence="4" type="ORF">ACFO6X_02170</name>
</gene>
<dbReference type="Proteomes" id="UP001596001">
    <property type="component" value="Unassembled WGS sequence"/>
</dbReference>
<dbReference type="InterPro" id="IPR013656">
    <property type="entry name" value="PAS_4"/>
</dbReference>
<evidence type="ECO:0000313" key="4">
    <source>
        <dbReference type="EMBL" id="MFC4787802.1"/>
    </source>
</evidence>
<reference evidence="5" key="1">
    <citation type="journal article" date="2019" name="Int. J. Syst. Evol. Microbiol.">
        <title>The Global Catalogue of Microorganisms (GCM) 10K type strain sequencing project: providing services to taxonomists for standard genome sequencing and annotation.</title>
        <authorList>
            <consortium name="The Broad Institute Genomics Platform"/>
            <consortium name="The Broad Institute Genome Sequencing Center for Infectious Disease"/>
            <person name="Wu L."/>
            <person name="Ma J."/>
        </authorList>
    </citation>
    <scope>NUCLEOTIDE SEQUENCE [LARGE SCALE GENOMIC DNA]</scope>
    <source>
        <strain evidence="5">CCUG 49452</strain>
    </source>
</reference>
<dbReference type="CDD" id="cd12914">
    <property type="entry name" value="PDC1_DGC_like"/>
    <property type="match status" value="1"/>
</dbReference>
<dbReference type="CDD" id="cd00130">
    <property type="entry name" value="PAS"/>
    <property type="match status" value="4"/>
</dbReference>
<evidence type="ECO:0000313" key="5">
    <source>
        <dbReference type="Proteomes" id="UP001596001"/>
    </source>
</evidence>
<keyword evidence="1" id="KW-1133">Transmembrane helix</keyword>
<dbReference type="InterPro" id="IPR035965">
    <property type="entry name" value="PAS-like_dom_sf"/>
</dbReference>
<dbReference type="Gene3D" id="3.30.70.270">
    <property type="match status" value="1"/>
</dbReference>
<proteinExistence type="predicted"/>
<dbReference type="PANTHER" id="PTHR44757:SF2">
    <property type="entry name" value="BIOFILM ARCHITECTURE MAINTENANCE PROTEIN MBAA"/>
    <property type="match status" value="1"/>
</dbReference>
<dbReference type="PROSITE" id="PS50887">
    <property type="entry name" value="GGDEF"/>
    <property type="match status" value="1"/>
</dbReference>
<dbReference type="EMBL" id="JBHSHJ010000001">
    <property type="protein sequence ID" value="MFC4787802.1"/>
    <property type="molecule type" value="Genomic_DNA"/>
</dbReference>
<feature type="domain" description="GGDEF" evidence="3">
    <location>
        <begin position="1014"/>
        <end position="1145"/>
    </location>
</feature>
<keyword evidence="1" id="KW-0472">Membrane</keyword>
<comment type="caution">
    <text evidence="4">The sequence shown here is derived from an EMBL/GenBank/DDBJ whole genome shotgun (WGS) entry which is preliminary data.</text>
</comment>
<dbReference type="SUPFAM" id="SSF55785">
    <property type="entry name" value="PYP-like sensor domain (PAS domain)"/>
    <property type="match status" value="5"/>
</dbReference>
<dbReference type="CDD" id="cd01949">
    <property type="entry name" value="GGDEF"/>
    <property type="match status" value="1"/>
</dbReference>
<feature type="transmembrane region" description="Helical" evidence="1">
    <location>
        <begin position="28"/>
        <end position="47"/>
    </location>
</feature>
<dbReference type="Gene3D" id="3.30.450.20">
    <property type="entry name" value="PAS domain"/>
    <property type="match status" value="7"/>
</dbReference>
<protein>
    <submittedName>
        <fullName evidence="4">PAS domain-containing protein</fullName>
    </submittedName>
</protein>